<sequence>MIKATVYVTVKKGVLDPQGVAVQGALQSIGFQEVESLRIGKYMELTLDTDDRAEAEERLKAMCEKLLANTVVEDYRYELEG</sequence>
<evidence type="ECO:0000313" key="7">
    <source>
        <dbReference type="EMBL" id="OAB36076.1"/>
    </source>
</evidence>
<evidence type="ECO:0000256" key="3">
    <source>
        <dbReference type="ARBA" id="ARBA00022741"/>
    </source>
</evidence>
<keyword evidence="1 6" id="KW-0963">Cytoplasm</keyword>
<dbReference type="GO" id="GO:0004642">
    <property type="term" value="F:phosphoribosylformylglycinamidine synthase activity"/>
    <property type="evidence" value="ECO:0007669"/>
    <property type="project" value="UniProtKB-UniRule"/>
</dbReference>
<keyword evidence="4 6" id="KW-0658">Purine biosynthesis</keyword>
<dbReference type="UniPathway" id="UPA00074">
    <property type="reaction ID" value="UER00128"/>
</dbReference>
<protein>
    <recommendedName>
        <fullName evidence="6">Phosphoribosylformylglycinamidine synthase subunit PurS</fullName>
        <shortName evidence="6">FGAM synthase</shortName>
        <ecNumber evidence="6">6.3.5.3</ecNumber>
    </recommendedName>
    <alternativeName>
        <fullName evidence="6">Formylglycinamide ribonucleotide amidotransferase subunit III</fullName>
        <shortName evidence="6">FGAR amidotransferase III</shortName>
        <shortName evidence="6">FGAR-AT III</shortName>
    </alternativeName>
    <alternativeName>
        <fullName evidence="6">Phosphoribosylformylglycinamidine synthase subunit III</fullName>
    </alternativeName>
</protein>
<comment type="caution">
    <text evidence="7">The sequence shown here is derived from an EMBL/GenBank/DDBJ whole genome shotgun (WGS) entry which is preliminary data.</text>
</comment>
<dbReference type="Proteomes" id="UP000076967">
    <property type="component" value="Unassembled WGS sequence"/>
</dbReference>
<evidence type="ECO:0000256" key="4">
    <source>
        <dbReference type="ARBA" id="ARBA00022755"/>
    </source>
</evidence>
<dbReference type="STRING" id="494026.PGLA_21935"/>
<keyword evidence="2 6" id="KW-0436">Ligase</keyword>
<evidence type="ECO:0000313" key="8">
    <source>
        <dbReference type="Proteomes" id="UP000076967"/>
    </source>
</evidence>
<dbReference type="Pfam" id="PF02700">
    <property type="entry name" value="PurS"/>
    <property type="match status" value="1"/>
</dbReference>
<dbReference type="SUPFAM" id="SSF82697">
    <property type="entry name" value="PurS-like"/>
    <property type="match status" value="1"/>
</dbReference>
<comment type="pathway">
    <text evidence="6">Purine metabolism; IMP biosynthesis via de novo pathway; 5-amino-1-(5-phospho-D-ribosyl)imidazole from N(2)-formyl-N(1)-(5-phospho-D-ribosyl)glycinamide: step 1/2.</text>
</comment>
<evidence type="ECO:0000256" key="6">
    <source>
        <dbReference type="HAMAP-Rule" id="MF_01926"/>
    </source>
</evidence>
<dbReference type="OrthoDB" id="9799101at2"/>
<dbReference type="Gene3D" id="3.30.1280.10">
    <property type="entry name" value="Phosphoribosylformylglycinamidine synthase subunit PurS"/>
    <property type="match status" value="1"/>
</dbReference>
<comment type="subunit">
    <text evidence="6">Part of the FGAM synthase complex composed of 1 PurL, 1 PurQ and 2 PurS subunits.</text>
</comment>
<dbReference type="PANTHER" id="PTHR34696">
    <property type="entry name" value="PHOSPHORIBOSYLFORMYLGLYCINAMIDINE SYNTHASE SUBUNIT PURS"/>
    <property type="match status" value="1"/>
</dbReference>
<reference evidence="7 8" key="1">
    <citation type="submission" date="2016-03" db="EMBL/GenBank/DDBJ databases">
        <title>Draft genome sequence of Paenibacillus glacialis DSM 22343.</title>
        <authorList>
            <person name="Shin S.-K."/>
            <person name="Yi H."/>
        </authorList>
    </citation>
    <scope>NUCLEOTIDE SEQUENCE [LARGE SCALE GENOMIC DNA]</scope>
    <source>
        <strain evidence="7 8">DSM 22343</strain>
    </source>
</reference>
<comment type="catalytic activity">
    <reaction evidence="6">
        <text>N(2)-formyl-N(1)-(5-phospho-beta-D-ribosyl)glycinamide + L-glutamine + ATP + H2O = 2-formamido-N(1)-(5-O-phospho-beta-D-ribosyl)acetamidine + L-glutamate + ADP + phosphate + H(+)</text>
        <dbReference type="Rhea" id="RHEA:17129"/>
        <dbReference type="ChEBI" id="CHEBI:15377"/>
        <dbReference type="ChEBI" id="CHEBI:15378"/>
        <dbReference type="ChEBI" id="CHEBI:29985"/>
        <dbReference type="ChEBI" id="CHEBI:30616"/>
        <dbReference type="ChEBI" id="CHEBI:43474"/>
        <dbReference type="ChEBI" id="CHEBI:58359"/>
        <dbReference type="ChEBI" id="CHEBI:147286"/>
        <dbReference type="ChEBI" id="CHEBI:147287"/>
        <dbReference type="ChEBI" id="CHEBI:456216"/>
        <dbReference type="EC" id="6.3.5.3"/>
    </reaction>
</comment>
<keyword evidence="5 6" id="KW-0067">ATP-binding</keyword>
<organism evidence="7 8">
    <name type="scientific">Paenibacillus glacialis</name>
    <dbReference type="NCBI Taxonomy" id="494026"/>
    <lineage>
        <taxon>Bacteria</taxon>
        <taxon>Bacillati</taxon>
        <taxon>Bacillota</taxon>
        <taxon>Bacilli</taxon>
        <taxon>Bacillales</taxon>
        <taxon>Paenibacillaceae</taxon>
        <taxon>Paenibacillus</taxon>
    </lineage>
</organism>
<dbReference type="RefSeq" id="WP_068537106.1">
    <property type="nucleotide sequence ID" value="NZ_LVJH01000058.1"/>
</dbReference>
<dbReference type="PANTHER" id="PTHR34696:SF1">
    <property type="entry name" value="PHOSPHORIBOSYLFORMYLGLYCINAMIDINE SYNTHASE SUBUNIT PURS"/>
    <property type="match status" value="1"/>
</dbReference>
<dbReference type="GO" id="GO:0005737">
    <property type="term" value="C:cytoplasm"/>
    <property type="evidence" value="ECO:0007669"/>
    <property type="project" value="UniProtKB-SubCell"/>
</dbReference>
<dbReference type="NCBIfam" id="TIGR00302">
    <property type="entry name" value="phosphoribosylformylglycinamidine synthase subunit PurS"/>
    <property type="match status" value="1"/>
</dbReference>
<dbReference type="InterPro" id="IPR003850">
    <property type="entry name" value="PurS"/>
</dbReference>
<evidence type="ECO:0000256" key="2">
    <source>
        <dbReference type="ARBA" id="ARBA00022598"/>
    </source>
</evidence>
<dbReference type="EMBL" id="LVJH01000058">
    <property type="protein sequence ID" value="OAB36076.1"/>
    <property type="molecule type" value="Genomic_DNA"/>
</dbReference>
<evidence type="ECO:0000256" key="1">
    <source>
        <dbReference type="ARBA" id="ARBA00022490"/>
    </source>
</evidence>
<dbReference type="GO" id="GO:0006189">
    <property type="term" value="P:'de novo' IMP biosynthetic process"/>
    <property type="evidence" value="ECO:0007669"/>
    <property type="project" value="UniProtKB-UniRule"/>
</dbReference>
<dbReference type="HAMAP" id="MF_01926">
    <property type="entry name" value="PurS"/>
    <property type="match status" value="1"/>
</dbReference>
<dbReference type="InterPro" id="IPR036604">
    <property type="entry name" value="PurS-like_sf"/>
</dbReference>
<gene>
    <name evidence="6" type="primary">purS</name>
    <name evidence="7" type="ORF">PGLA_21935</name>
</gene>
<comment type="function">
    <text evidence="6">Part of the phosphoribosylformylglycinamidine synthase complex involved in the purines biosynthetic pathway. Catalyzes the ATP-dependent conversion of formylglycinamide ribonucleotide (FGAR) and glutamine to yield formylglycinamidine ribonucleotide (FGAM) and glutamate. The FGAM synthase complex is composed of three subunits. PurQ produces an ammonia molecule by converting glutamine to glutamate. PurL transfers the ammonia molecule to FGAR to form FGAM in an ATP-dependent manner. PurS interacts with PurQ and PurL and is thought to assist in the transfer of the ammonia molecule from PurQ to PurL.</text>
</comment>
<dbReference type="AlphaFoldDB" id="A0A168FCE3"/>
<comment type="subcellular location">
    <subcellularLocation>
        <location evidence="6">Cytoplasm</location>
    </subcellularLocation>
</comment>
<proteinExistence type="inferred from homology"/>
<name>A0A168FCE3_9BACL</name>
<keyword evidence="8" id="KW-1185">Reference proteome</keyword>
<comment type="similarity">
    <text evidence="6">Belongs to the PurS family.</text>
</comment>
<keyword evidence="3 6" id="KW-0547">Nucleotide-binding</keyword>
<dbReference type="GO" id="GO:0005524">
    <property type="term" value="F:ATP binding"/>
    <property type="evidence" value="ECO:0007669"/>
    <property type="project" value="UniProtKB-UniRule"/>
</dbReference>
<accession>A0A168FCE3</accession>
<evidence type="ECO:0000256" key="5">
    <source>
        <dbReference type="ARBA" id="ARBA00022840"/>
    </source>
</evidence>
<dbReference type="EC" id="6.3.5.3" evidence="6"/>
<dbReference type="NCBIfam" id="NF004630">
    <property type="entry name" value="PRK05974.1"/>
    <property type="match status" value="1"/>
</dbReference>